<comment type="similarity">
    <text evidence="1">Belongs to the short-chain dehydrogenases/reductases (SDR) family.</text>
</comment>
<dbReference type="Pfam" id="PF13561">
    <property type="entry name" value="adh_short_C2"/>
    <property type="match status" value="1"/>
</dbReference>
<keyword evidence="2" id="KW-0521">NADP</keyword>
<dbReference type="Proteomes" id="UP000053342">
    <property type="component" value="Unassembled WGS sequence"/>
</dbReference>
<protein>
    <submittedName>
        <fullName evidence="4">Uncharacterized protein</fullName>
    </submittedName>
</protein>
<dbReference type="InterPro" id="IPR036291">
    <property type="entry name" value="NAD(P)-bd_dom_sf"/>
</dbReference>
<dbReference type="PRINTS" id="PR00080">
    <property type="entry name" value="SDRFAMILY"/>
</dbReference>
<reference evidence="4 5" key="1">
    <citation type="submission" date="2015-01" db="EMBL/GenBank/DDBJ databases">
        <title>The Genome Sequence of Exophiala oligosperma CBS72588.</title>
        <authorList>
            <consortium name="The Broad Institute Genomics Platform"/>
            <person name="Cuomo C."/>
            <person name="de Hoog S."/>
            <person name="Gorbushina A."/>
            <person name="Stielow B."/>
            <person name="Teixiera M."/>
            <person name="Abouelleil A."/>
            <person name="Chapman S.B."/>
            <person name="Priest M."/>
            <person name="Young S.K."/>
            <person name="Wortman J."/>
            <person name="Nusbaum C."/>
            <person name="Birren B."/>
        </authorList>
    </citation>
    <scope>NUCLEOTIDE SEQUENCE [LARGE SCALE GENOMIC DNA]</scope>
    <source>
        <strain evidence="4 5">CBS 72588</strain>
    </source>
</reference>
<dbReference type="AlphaFoldDB" id="A0A0D2D1G7"/>
<feature type="region of interest" description="Disordered" evidence="3">
    <location>
        <begin position="1"/>
        <end position="20"/>
    </location>
</feature>
<evidence type="ECO:0000313" key="4">
    <source>
        <dbReference type="EMBL" id="KIW36025.1"/>
    </source>
</evidence>
<organism evidence="4 5">
    <name type="scientific">Exophiala oligosperma</name>
    <dbReference type="NCBI Taxonomy" id="215243"/>
    <lineage>
        <taxon>Eukaryota</taxon>
        <taxon>Fungi</taxon>
        <taxon>Dikarya</taxon>
        <taxon>Ascomycota</taxon>
        <taxon>Pezizomycotina</taxon>
        <taxon>Eurotiomycetes</taxon>
        <taxon>Chaetothyriomycetidae</taxon>
        <taxon>Chaetothyriales</taxon>
        <taxon>Herpotrichiellaceae</taxon>
        <taxon>Exophiala</taxon>
    </lineage>
</organism>
<keyword evidence="5" id="KW-1185">Reference proteome</keyword>
<dbReference type="RefSeq" id="XP_016256241.1">
    <property type="nucleotide sequence ID" value="XM_016413368.1"/>
</dbReference>
<accession>A0A0D2D1G7</accession>
<evidence type="ECO:0000313" key="5">
    <source>
        <dbReference type="Proteomes" id="UP000053342"/>
    </source>
</evidence>
<proteinExistence type="inferred from homology"/>
<dbReference type="SUPFAM" id="SSF51735">
    <property type="entry name" value="NAD(P)-binding Rossmann-fold domains"/>
    <property type="match status" value="1"/>
</dbReference>
<dbReference type="STRING" id="215243.A0A0D2D1G7"/>
<dbReference type="InterPro" id="IPR002347">
    <property type="entry name" value="SDR_fam"/>
</dbReference>
<evidence type="ECO:0000256" key="2">
    <source>
        <dbReference type="ARBA" id="ARBA00022857"/>
    </source>
</evidence>
<dbReference type="HOGENOM" id="CLU_010194_1_0_1"/>
<evidence type="ECO:0000256" key="3">
    <source>
        <dbReference type="SAM" id="MobiDB-lite"/>
    </source>
</evidence>
<dbReference type="VEuPathDB" id="FungiDB:PV06_11658"/>
<dbReference type="OrthoDB" id="47007at2759"/>
<dbReference type="PANTHER" id="PTHR42760">
    <property type="entry name" value="SHORT-CHAIN DEHYDROGENASES/REDUCTASES FAMILY MEMBER"/>
    <property type="match status" value="1"/>
</dbReference>
<dbReference type="PRINTS" id="PR00081">
    <property type="entry name" value="GDHRDH"/>
</dbReference>
<evidence type="ECO:0000256" key="1">
    <source>
        <dbReference type="ARBA" id="ARBA00006484"/>
    </source>
</evidence>
<dbReference type="PANTHER" id="PTHR42760:SF124">
    <property type="entry name" value="SHORT-CHAIN DEHYDROGENASE_REDUCTASE"/>
    <property type="match status" value="1"/>
</dbReference>
<gene>
    <name evidence="4" type="ORF">PV06_11658</name>
</gene>
<dbReference type="GO" id="GO:0016616">
    <property type="term" value="F:oxidoreductase activity, acting on the CH-OH group of donors, NAD or NADP as acceptor"/>
    <property type="evidence" value="ECO:0007669"/>
    <property type="project" value="TreeGrafter"/>
</dbReference>
<dbReference type="InterPro" id="IPR020904">
    <property type="entry name" value="Sc_DH/Rdtase_CS"/>
</dbReference>
<dbReference type="CDD" id="cd05233">
    <property type="entry name" value="SDR_c"/>
    <property type="match status" value="1"/>
</dbReference>
<dbReference type="Gene3D" id="3.40.50.720">
    <property type="entry name" value="NAD(P)-binding Rossmann-like Domain"/>
    <property type="match status" value="1"/>
</dbReference>
<dbReference type="FunFam" id="3.40.50.720:FF:000084">
    <property type="entry name" value="Short-chain dehydrogenase reductase"/>
    <property type="match status" value="1"/>
</dbReference>
<dbReference type="PROSITE" id="PS00061">
    <property type="entry name" value="ADH_SHORT"/>
    <property type="match status" value="1"/>
</dbReference>
<sequence>MPTDCTENANKDAGSNNRSSLSGRVAIVTGSSSGVGRAIATALGSAGATVVCSDLSPSLRQGGYETETLPTHELVARTGKAIFKKTDASRPEDVEALVDAAVKEFGRLDIMVNNAGIFCGQNRIAEEPVEAFEKTMAVNARGPFLGMKYAIGQMMKQSPHPSGSRGWVVNIASIGGLVGLSMEPSYCASKGAVVLLTRQVALDYAADKIHVNAICPGFLKTAMVRSALEDVDLNKQLHAQSPWPHLGSPEDVGKAALFLCSDAASWTTGSVVNVDGGYCAQ</sequence>
<dbReference type="NCBIfam" id="NF005559">
    <property type="entry name" value="PRK07231.1"/>
    <property type="match status" value="1"/>
</dbReference>
<dbReference type="GeneID" id="27363732"/>
<name>A0A0D2D1G7_9EURO</name>
<dbReference type="EMBL" id="KN847380">
    <property type="protein sequence ID" value="KIW36025.1"/>
    <property type="molecule type" value="Genomic_DNA"/>
</dbReference>